<keyword evidence="5" id="KW-0863">Zinc-finger</keyword>
<dbReference type="GO" id="GO:0000785">
    <property type="term" value="C:chromatin"/>
    <property type="evidence" value="ECO:0007669"/>
    <property type="project" value="TreeGrafter"/>
</dbReference>
<keyword evidence="6" id="KW-0862">Zinc</keyword>
<evidence type="ECO:0000256" key="5">
    <source>
        <dbReference type="ARBA" id="ARBA00022771"/>
    </source>
</evidence>
<dbReference type="AlphaFoldDB" id="A0A8H2X0E8"/>
<keyword evidence="3" id="KW-0808">Transferase</keyword>
<evidence type="ECO:0000313" key="13">
    <source>
        <dbReference type="EMBL" id="CAE6409262.1"/>
    </source>
</evidence>
<dbReference type="GO" id="GO:0005634">
    <property type="term" value="C:nucleus"/>
    <property type="evidence" value="ECO:0007669"/>
    <property type="project" value="UniProtKB-SubCell"/>
</dbReference>
<evidence type="ECO:0000256" key="10">
    <source>
        <dbReference type="SAM" id="MobiDB-lite"/>
    </source>
</evidence>
<evidence type="ECO:0000313" key="14">
    <source>
        <dbReference type="Proteomes" id="UP000663846"/>
    </source>
</evidence>
<accession>A0A8H2X0E8</accession>
<feature type="compositionally biased region" description="Polar residues" evidence="10">
    <location>
        <begin position="1"/>
        <end position="17"/>
    </location>
</feature>
<sequence>MSSRQASTLKTYGSRSGTRLDHKPPSQSIISREDLSGAGVSGSELSRGPKVSISALKRKSTATNNLHSFFGASQPSKKPKLASDSQKFLPSKQTSINGNENTPLTQLHFIPSKSILVTCKSCDLSYTRGAQEDEELHRVHCLRVARGMEWSRDERCLEKPLGTGTSDVELVEEHCILPEGVVGRILRIRCDVTKGKLGQKVTTLLSTIDKVLSAPSLSEHSLKLSKAYVMVVPTKSSKSLGSKPKDEVSAKRCNAERIVGCVIATRITSAMRIVDSNELEISNTPKSDLVRVDIGSSEGNVYCDPNPIPVALGIPRLFVTPSHRRQGVARTLLDVAAKTAILGCPLDPTSGQIAFSQPTASGHAVMKNWGGQSIRIYEEQ</sequence>
<keyword evidence="4" id="KW-0479">Metal-binding</keyword>
<proteinExistence type="inferred from homology"/>
<dbReference type="Pfam" id="PF13880">
    <property type="entry name" value="Acetyltransf_13"/>
    <property type="match status" value="1"/>
</dbReference>
<evidence type="ECO:0000256" key="6">
    <source>
        <dbReference type="ARBA" id="ARBA00022833"/>
    </source>
</evidence>
<gene>
    <name evidence="13" type="ORF">RDB_LOCUS65707</name>
</gene>
<comment type="similarity">
    <text evidence="2">Belongs to the acetyltransferase family. ECO subfamily.</text>
</comment>
<dbReference type="Proteomes" id="UP000663846">
    <property type="component" value="Unassembled WGS sequence"/>
</dbReference>
<feature type="domain" description="N-acetyltransferase ESCO acetyl-transferase" evidence="12">
    <location>
        <begin position="309"/>
        <end position="373"/>
    </location>
</feature>
<dbReference type="InterPro" id="IPR016181">
    <property type="entry name" value="Acyl_CoA_acyltransferase"/>
</dbReference>
<reference evidence="13" key="1">
    <citation type="submission" date="2021-01" db="EMBL/GenBank/DDBJ databases">
        <authorList>
            <person name="Kaushik A."/>
        </authorList>
    </citation>
    <scope>NUCLEOTIDE SEQUENCE</scope>
    <source>
        <strain evidence="13">AG1-1C</strain>
    </source>
</reference>
<evidence type="ECO:0000259" key="12">
    <source>
        <dbReference type="Pfam" id="PF13880"/>
    </source>
</evidence>
<evidence type="ECO:0000256" key="2">
    <source>
        <dbReference type="ARBA" id="ARBA00005816"/>
    </source>
</evidence>
<keyword evidence="8" id="KW-0131">Cell cycle</keyword>
<evidence type="ECO:0008006" key="15">
    <source>
        <dbReference type="Google" id="ProtNLM"/>
    </source>
</evidence>
<evidence type="ECO:0000256" key="8">
    <source>
        <dbReference type="ARBA" id="ARBA00023306"/>
    </source>
</evidence>
<dbReference type="GO" id="GO:0007064">
    <property type="term" value="P:mitotic sister chromatid cohesion"/>
    <property type="evidence" value="ECO:0007669"/>
    <property type="project" value="TreeGrafter"/>
</dbReference>
<evidence type="ECO:0000256" key="1">
    <source>
        <dbReference type="ARBA" id="ARBA00004123"/>
    </source>
</evidence>
<dbReference type="PANTHER" id="PTHR45884">
    <property type="entry name" value="N-ACETYLTRANSFERASE ECO"/>
    <property type="match status" value="1"/>
</dbReference>
<protein>
    <recommendedName>
        <fullName evidence="15">N-acetyltransferase ECO1</fullName>
    </recommendedName>
</protein>
<keyword evidence="9" id="KW-0012">Acyltransferase</keyword>
<dbReference type="GO" id="GO:0008270">
    <property type="term" value="F:zinc ion binding"/>
    <property type="evidence" value="ECO:0007669"/>
    <property type="project" value="UniProtKB-KW"/>
</dbReference>
<dbReference type="PANTHER" id="PTHR45884:SF2">
    <property type="entry name" value="N-ACETYLTRANSFERASE ECO"/>
    <property type="match status" value="1"/>
</dbReference>
<dbReference type="SUPFAM" id="SSF55729">
    <property type="entry name" value="Acyl-CoA N-acyltransferases (Nat)"/>
    <property type="match status" value="1"/>
</dbReference>
<comment type="subcellular location">
    <subcellularLocation>
        <location evidence="1">Nucleus</location>
    </subcellularLocation>
</comment>
<evidence type="ECO:0000256" key="7">
    <source>
        <dbReference type="ARBA" id="ARBA00023242"/>
    </source>
</evidence>
<evidence type="ECO:0000256" key="3">
    <source>
        <dbReference type="ARBA" id="ARBA00022679"/>
    </source>
</evidence>
<feature type="region of interest" description="Disordered" evidence="10">
    <location>
        <begin position="1"/>
        <end position="52"/>
    </location>
</feature>
<dbReference type="GO" id="GO:0061733">
    <property type="term" value="F:protein-lysine-acetyltransferase activity"/>
    <property type="evidence" value="ECO:0007669"/>
    <property type="project" value="TreeGrafter"/>
</dbReference>
<comment type="caution">
    <text evidence="13">The sequence shown here is derived from an EMBL/GenBank/DDBJ whole genome shotgun (WGS) entry which is preliminary data.</text>
</comment>
<evidence type="ECO:0000256" key="9">
    <source>
        <dbReference type="ARBA" id="ARBA00023315"/>
    </source>
</evidence>
<dbReference type="InterPro" id="IPR028009">
    <property type="entry name" value="ESCO_Acetyltransf_dom"/>
</dbReference>
<evidence type="ECO:0000256" key="4">
    <source>
        <dbReference type="ARBA" id="ARBA00022723"/>
    </source>
</evidence>
<feature type="domain" description="N-acetyltransferase ESCO zinc-finger" evidence="11">
    <location>
        <begin position="106"/>
        <end position="141"/>
    </location>
</feature>
<dbReference type="Pfam" id="PF13878">
    <property type="entry name" value="zf-C2H2_3"/>
    <property type="match status" value="1"/>
</dbReference>
<dbReference type="CDD" id="cd04301">
    <property type="entry name" value="NAT_SF"/>
    <property type="match status" value="1"/>
</dbReference>
<name>A0A8H2X0E8_9AGAM</name>
<organism evidence="13 14">
    <name type="scientific">Rhizoctonia solani</name>
    <dbReference type="NCBI Taxonomy" id="456999"/>
    <lineage>
        <taxon>Eukaryota</taxon>
        <taxon>Fungi</taxon>
        <taxon>Dikarya</taxon>
        <taxon>Basidiomycota</taxon>
        <taxon>Agaricomycotina</taxon>
        <taxon>Agaricomycetes</taxon>
        <taxon>Cantharellales</taxon>
        <taxon>Ceratobasidiaceae</taxon>
        <taxon>Rhizoctonia</taxon>
    </lineage>
</organism>
<dbReference type="EMBL" id="CAJMWS010000311">
    <property type="protein sequence ID" value="CAE6409262.1"/>
    <property type="molecule type" value="Genomic_DNA"/>
</dbReference>
<evidence type="ECO:0000259" key="11">
    <source>
        <dbReference type="Pfam" id="PF13878"/>
    </source>
</evidence>
<dbReference type="InterPro" id="IPR028005">
    <property type="entry name" value="AcTrfase_ESCO_Znf_dom"/>
</dbReference>
<keyword evidence="7" id="KW-0539">Nucleus</keyword>